<feature type="domain" description="4Fe-4S ferredoxin-type" evidence="1">
    <location>
        <begin position="58"/>
        <end position="87"/>
    </location>
</feature>
<evidence type="ECO:0000313" key="2">
    <source>
        <dbReference type="EMBL" id="EKB31999.1"/>
    </source>
</evidence>
<dbReference type="InterPro" id="IPR017896">
    <property type="entry name" value="4Fe4S_Fe-S-bd"/>
</dbReference>
<accession>K1KJQ6</accession>
<dbReference type="Gene3D" id="3.40.50.300">
    <property type="entry name" value="P-loop containing nucleotide triphosphate hydrolases"/>
    <property type="match status" value="1"/>
</dbReference>
<dbReference type="Gene3D" id="3.30.70.20">
    <property type="match status" value="1"/>
</dbReference>
<name>K1KJQ6_9BURK</name>
<evidence type="ECO:0000313" key="3">
    <source>
        <dbReference type="Proteomes" id="UP000005835"/>
    </source>
</evidence>
<dbReference type="OrthoDB" id="9781785at2"/>
<proteinExistence type="predicted"/>
<organism evidence="2 3">
    <name type="scientific">Sutterella wadsworthensis 2_1_59BFAA</name>
    <dbReference type="NCBI Taxonomy" id="742823"/>
    <lineage>
        <taxon>Bacteria</taxon>
        <taxon>Pseudomonadati</taxon>
        <taxon>Pseudomonadota</taxon>
        <taxon>Betaproteobacteria</taxon>
        <taxon>Burkholderiales</taxon>
        <taxon>Sutterellaceae</taxon>
        <taxon>Sutterella</taxon>
    </lineage>
</organism>
<dbReference type="Proteomes" id="UP000005835">
    <property type="component" value="Unassembled WGS sequence"/>
</dbReference>
<dbReference type="HOGENOM" id="CLU_067767_0_0_4"/>
<evidence type="ECO:0000259" key="1">
    <source>
        <dbReference type="PROSITE" id="PS51379"/>
    </source>
</evidence>
<comment type="caution">
    <text evidence="2">The sequence shown here is derived from an EMBL/GenBank/DDBJ whole genome shotgun (WGS) entry which is preliminary data.</text>
</comment>
<sequence>MRILFASGKGGAGKTTVTAGIAAFWPNPAVLADADVEAPDLGLYLPHAFAEETPVGLEVPVRVTDACDLCGECTSICQFNAIKKLGGRIMPFSDMCHGCGGCTAVCAPHAIVTGARELGRIGFGALEDGRIFLEGRSRVGEAMTPPLIRALLRKASACAAREKADLLIDAPPGVSCPVMTAAASADAVVLVIDPTPFGVHDFKLALRAFERLGKPMAAVINRSGQPSAAACEAELIAFCGEKGLPVAARLPFDREAAARAAAGRHPMLDSEDWRECLSEAARTLSTLFEGGHHA</sequence>
<gene>
    <name evidence="2" type="ORF">HMPREF9465_00393</name>
</gene>
<dbReference type="STRING" id="742823.HMPREF9465_00393"/>
<dbReference type="Pfam" id="PF01656">
    <property type="entry name" value="CbiA"/>
    <property type="match status" value="1"/>
</dbReference>
<dbReference type="eggNOG" id="COG1149">
    <property type="taxonomic scope" value="Bacteria"/>
</dbReference>
<dbReference type="SUPFAM" id="SSF52540">
    <property type="entry name" value="P-loop containing nucleoside triphosphate hydrolases"/>
    <property type="match status" value="1"/>
</dbReference>
<dbReference type="Pfam" id="PF00037">
    <property type="entry name" value="Fer4"/>
    <property type="match status" value="1"/>
</dbReference>
<reference evidence="2 3" key="1">
    <citation type="submission" date="2012-05" db="EMBL/GenBank/DDBJ databases">
        <title>The Genome Sequence of Sutterella wadsworthensis 2_1_59BFAA.</title>
        <authorList>
            <consortium name="The Broad Institute Genome Sequencing Platform"/>
            <person name="Earl A."/>
            <person name="Ward D."/>
            <person name="Feldgarden M."/>
            <person name="Gevers D."/>
            <person name="Daigneault M."/>
            <person name="Strauss J."/>
            <person name="Allen-Vercoe E."/>
            <person name="Walker B."/>
            <person name="Young S.K."/>
            <person name="Zeng Q."/>
            <person name="Gargeya S."/>
            <person name="Fitzgerald M."/>
            <person name="Haas B."/>
            <person name="Abouelleil A."/>
            <person name="Alvarado L."/>
            <person name="Arachchi H.M."/>
            <person name="Berlin A.M."/>
            <person name="Chapman S.B."/>
            <person name="Goldberg J."/>
            <person name="Griggs A."/>
            <person name="Gujja S."/>
            <person name="Hansen M."/>
            <person name="Howarth C."/>
            <person name="Imamovic A."/>
            <person name="Larimer J."/>
            <person name="McCowen C."/>
            <person name="Montmayeur A."/>
            <person name="Murphy C."/>
            <person name="Neiman D."/>
            <person name="Pearson M."/>
            <person name="Priest M."/>
            <person name="Roberts A."/>
            <person name="Saif S."/>
            <person name="Shea T."/>
            <person name="Sisk P."/>
            <person name="Sykes S."/>
            <person name="Wortman J."/>
            <person name="Nusbaum C."/>
            <person name="Birren B."/>
        </authorList>
    </citation>
    <scope>NUCLEOTIDE SEQUENCE [LARGE SCALE GENOMIC DNA]</scope>
    <source>
        <strain evidence="2 3">2_1_59BFAA</strain>
    </source>
</reference>
<dbReference type="PANTHER" id="PTHR43063">
    <property type="entry name" value="4FE-4S CLUSTER CONTAINING PARA FAMILY ATPASE PROTEIN"/>
    <property type="match status" value="1"/>
</dbReference>
<dbReference type="SUPFAM" id="SSF54862">
    <property type="entry name" value="4Fe-4S ferredoxins"/>
    <property type="match status" value="1"/>
</dbReference>
<protein>
    <recommendedName>
        <fullName evidence="1">4Fe-4S ferredoxin-type domain-containing protein</fullName>
    </recommendedName>
</protein>
<dbReference type="EMBL" id="ADMG01000013">
    <property type="protein sequence ID" value="EKB31999.1"/>
    <property type="molecule type" value="Genomic_DNA"/>
</dbReference>
<dbReference type="RefSeq" id="WP_005433615.1">
    <property type="nucleotide sequence ID" value="NZ_JH815513.1"/>
</dbReference>
<keyword evidence="3" id="KW-1185">Reference proteome</keyword>
<dbReference type="AlphaFoldDB" id="K1KJQ6"/>
<dbReference type="PROSITE" id="PS51379">
    <property type="entry name" value="4FE4S_FER_2"/>
    <property type="match status" value="2"/>
</dbReference>
<feature type="domain" description="4Fe-4S ferredoxin-type" evidence="1">
    <location>
        <begin position="93"/>
        <end position="116"/>
    </location>
</feature>
<dbReference type="InterPro" id="IPR002586">
    <property type="entry name" value="CobQ/CobB/MinD/ParA_Nub-bd_dom"/>
</dbReference>
<dbReference type="PANTHER" id="PTHR43063:SF1">
    <property type="entry name" value="4FE-4S CLUSTER CONTAINING PARA FAMILY ATPASE PROTEIN"/>
    <property type="match status" value="1"/>
</dbReference>
<dbReference type="InterPro" id="IPR027417">
    <property type="entry name" value="P-loop_NTPase"/>
</dbReference>
<dbReference type="PATRIC" id="fig|742823.3.peg.389"/>